<dbReference type="STRING" id="6832.A0A553P4E9"/>
<feature type="compositionally biased region" description="Basic residues" evidence="4">
    <location>
        <begin position="1111"/>
        <end position="1122"/>
    </location>
</feature>
<organism evidence="6 7">
    <name type="scientific">Tigriopus californicus</name>
    <name type="common">Marine copepod</name>
    <dbReference type="NCBI Taxonomy" id="6832"/>
    <lineage>
        <taxon>Eukaryota</taxon>
        <taxon>Metazoa</taxon>
        <taxon>Ecdysozoa</taxon>
        <taxon>Arthropoda</taxon>
        <taxon>Crustacea</taxon>
        <taxon>Multicrustacea</taxon>
        <taxon>Hexanauplia</taxon>
        <taxon>Copepoda</taxon>
        <taxon>Harpacticoida</taxon>
        <taxon>Harpacticidae</taxon>
        <taxon>Tigriopus</taxon>
    </lineage>
</organism>
<feature type="compositionally biased region" description="Pro residues" evidence="4">
    <location>
        <begin position="21"/>
        <end position="32"/>
    </location>
</feature>
<feature type="repeat" description="WD" evidence="3">
    <location>
        <begin position="291"/>
        <end position="325"/>
    </location>
</feature>
<dbReference type="GO" id="GO:0034198">
    <property type="term" value="P:cellular response to amino acid starvation"/>
    <property type="evidence" value="ECO:0007669"/>
    <property type="project" value="TreeGrafter"/>
</dbReference>
<evidence type="ECO:0000256" key="3">
    <source>
        <dbReference type="PROSITE-ProRule" id="PRU00221"/>
    </source>
</evidence>
<dbReference type="Pfam" id="PF17120">
    <property type="entry name" value="zf-RING_16"/>
    <property type="match status" value="1"/>
</dbReference>
<dbReference type="GO" id="GO:0005774">
    <property type="term" value="C:vacuolar membrane"/>
    <property type="evidence" value="ECO:0007669"/>
    <property type="project" value="TreeGrafter"/>
</dbReference>
<feature type="region of interest" description="Disordered" evidence="4">
    <location>
        <begin position="1078"/>
        <end position="1131"/>
    </location>
</feature>
<dbReference type="SUPFAM" id="SSF50978">
    <property type="entry name" value="WD40 repeat-like"/>
    <property type="match status" value="1"/>
</dbReference>
<feature type="region of interest" description="Disordered" evidence="4">
    <location>
        <begin position="817"/>
        <end position="860"/>
    </location>
</feature>
<dbReference type="GO" id="GO:1904263">
    <property type="term" value="P:positive regulation of TORC1 signaling"/>
    <property type="evidence" value="ECO:0007669"/>
    <property type="project" value="TreeGrafter"/>
</dbReference>
<feature type="compositionally biased region" description="Polar residues" evidence="4">
    <location>
        <begin position="539"/>
        <end position="557"/>
    </location>
</feature>
<dbReference type="EMBL" id="VCGU01000008">
    <property type="protein sequence ID" value="TRY72564.1"/>
    <property type="molecule type" value="Genomic_DNA"/>
</dbReference>
<dbReference type="InterPro" id="IPR015943">
    <property type="entry name" value="WD40/YVTN_repeat-like_dom_sf"/>
</dbReference>
<evidence type="ECO:0000259" key="5">
    <source>
        <dbReference type="Pfam" id="PF17120"/>
    </source>
</evidence>
<comment type="caution">
    <text evidence="6">The sequence shown here is derived from an EMBL/GenBank/DDBJ whole genome shotgun (WGS) entry which is preliminary data.</text>
</comment>
<feature type="compositionally biased region" description="Low complexity" evidence="4">
    <location>
        <begin position="1094"/>
        <end position="1110"/>
    </location>
</feature>
<dbReference type="SMART" id="SM00320">
    <property type="entry name" value="WD40"/>
    <property type="match status" value="4"/>
</dbReference>
<dbReference type="Pfam" id="PF00400">
    <property type="entry name" value="WD40"/>
    <property type="match status" value="2"/>
</dbReference>
<feature type="region of interest" description="Disordered" evidence="4">
    <location>
        <begin position="1"/>
        <end position="90"/>
    </location>
</feature>
<dbReference type="InterPro" id="IPR019775">
    <property type="entry name" value="WD40_repeat_CS"/>
</dbReference>
<dbReference type="GO" id="GO:0035859">
    <property type="term" value="C:Seh1-associated complex"/>
    <property type="evidence" value="ECO:0007669"/>
    <property type="project" value="TreeGrafter"/>
</dbReference>
<feature type="compositionally biased region" description="Polar residues" evidence="4">
    <location>
        <begin position="844"/>
        <end position="855"/>
    </location>
</feature>
<feature type="compositionally biased region" description="Polar residues" evidence="4">
    <location>
        <begin position="817"/>
        <end position="834"/>
    </location>
</feature>
<evidence type="ECO:0000313" key="6">
    <source>
        <dbReference type="EMBL" id="TRY72564.1"/>
    </source>
</evidence>
<dbReference type="InterPro" id="IPR049566">
    <property type="entry name" value="WDR59_RTC1-like_RING_Znf"/>
</dbReference>
<evidence type="ECO:0000256" key="1">
    <source>
        <dbReference type="ARBA" id="ARBA00022574"/>
    </source>
</evidence>
<keyword evidence="2" id="KW-0677">Repeat</keyword>
<feature type="compositionally biased region" description="Polar residues" evidence="4">
    <location>
        <begin position="1"/>
        <end position="12"/>
    </location>
</feature>
<gene>
    <name evidence="6" type="ORF">TCAL_06512</name>
</gene>
<feature type="compositionally biased region" description="Polar residues" evidence="4">
    <location>
        <begin position="480"/>
        <end position="504"/>
    </location>
</feature>
<accession>A0A553P4E9</accession>
<feature type="domain" description="WDR59/RTC1-like RING zinc finger" evidence="5">
    <location>
        <begin position="1236"/>
        <end position="1284"/>
    </location>
</feature>
<feature type="compositionally biased region" description="Basic and acidic residues" evidence="4">
    <location>
        <begin position="454"/>
        <end position="463"/>
    </location>
</feature>
<evidence type="ECO:0000256" key="4">
    <source>
        <dbReference type="SAM" id="MobiDB-lite"/>
    </source>
</evidence>
<sequence>MPVFNSIQSFLKPSSGLLTTSPPPRPSPPSQRPIPIEAFPRPAVIRPTSWSGSRSRTHQGPAPSMSPSLTPSVSPGEALQAKSPPASRLHYGHRSVNEFDLEWDSDNPVLSIQLHDLVTPECNAMGVNPSGGLAMIAGRQNYILVDLDQPDRVKAIHSRPIRQAIPELQFNYAVETLAAVAVEKKVEIVDWGPAGDLRCLTKFAFHAKPVTDLSWHEHNTSLLATSGADKYINIWDYRQNLDVPVCQFESMVVGATQAVWDRQDPHTLASAHYGEIRLWDLRYPQRCKKYINAHKEQILALDYSANRRGHLLSSSSDYTVKFWNVWQSCEEPREVINVPHAPVWKMRYTPFGEGVITLCTKALYNESNNLSLWSAHNLDCPVHTFYGHTDRVMEFCWRNINPSNDRNELQLVTWSKDHLLKIWPIGNYIVDKVGSPDEDNDEDETNDIVPVEPNDDRVSRESSVEVLESGVDMNSEEDPTSGSFQLQSTDPMSTSGSLETTSTCSPMKANIDFCSLIPGISENIFRVDPALSVIDNLSREGNSSSPSLRLTGNSSISSDLDQTMASLEEDDTVPELKSSSMKVNRAEFPADPFWQDYVPGSIKTVRSKSMEESVVEVVMDLASSIPAALFAKPQPNNLGEEIKSLTLSSNVNFDRLDLEGKHCVLLAKTVRHLFYLSVDFPDDYPWASPPKFRSLRNTTMPSDQVNPILSRLRRTAQHQTDRRRRCLEMCVRQFEIAIDTYIQGEKGNVGEKYVSPFNVLGGLRDANVPFPRVTGARFCGFDKLVIFTCPQDVHIQVQCQGVDKKIPRNFSTITNKESGSLFQTPSKSRKSAQSMAYERRYSKNRMSSTGSSTSEVDMPLGPTTILSNKNGGALFGAEEKDSRGDVPWTRVKIFNVRKSLPYDMDLAMSYRLMKGPGHELAGMNAGIAKNLHKGVAANAWALVHSAIKFPKLVEKRIQQNPSGRCKNTNQSCSCPLLSENEVLQGETNRSLSFKSERPLAKFHMGRQLLEQMIDHLIQHCDIVTAASILCVLDPPHPRPHPQALIRHKGSRSECPHLDTGRDGAMEYEAFNDVDFTSNGNHNLHSHHNSHPYHTHTNPNPQPPTHVYHQYPHSHPHHQHHQRHSSDPNTREGNIAISLVDDRADQKEVDVDDEDWDQAATLIDPTHVRRNDELKKTYRTLLHSAGFYLKATEVGKFIHFCDETITCKTTMEHPCTQCGNLVLGLTCSKCKFKDRHSICAICQTFVKGLSIYCFFCGHGGHMNHVRSWFMRGSLCAAGCGCKCEFTMLAEEFVKR</sequence>
<feature type="region of interest" description="Disordered" evidence="4">
    <location>
        <begin position="434"/>
        <end position="504"/>
    </location>
</feature>
<feature type="compositionally biased region" description="Basic residues" evidence="4">
    <location>
        <begin position="1083"/>
        <end position="1093"/>
    </location>
</feature>
<dbReference type="OMA" id="WQIVELC"/>
<dbReference type="PANTHER" id="PTHR46170:SF1">
    <property type="entry name" value="GATOR COMPLEX PROTEIN WDR59"/>
    <property type="match status" value="1"/>
</dbReference>
<keyword evidence="7" id="KW-1185">Reference proteome</keyword>
<dbReference type="InterPro" id="IPR001680">
    <property type="entry name" value="WD40_rpt"/>
</dbReference>
<dbReference type="InterPro" id="IPR036322">
    <property type="entry name" value="WD40_repeat_dom_sf"/>
</dbReference>
<dbReference type="Gene3D" id="2.130.10.10">
    <property type="entry name" value="YVTN repeat-like/Quinoprotein amine dehydrogenase"/>
    <property type="match status" value="2"/>
</dbReference>
<name>A0A553P4E9_TIGCA</name>
<dbReference type="OrthoDB" id="311712at2759"/>
<feature type="compositionally biased region" description="Acidic residues" evidence="4">
    <location>
        <begin position="436"/>
        <end position="446"/>
    </location>
</feature>
<feature type="repeat" description="WD" evidence="3">
    <location>
        <begin position="203"/>
        <end position="245"/>
    </location>
</feature>
<evidence type="ECO:0000256" key="2">
    <source>
        <dbReference type="ARBA" id="ARBA00022737"/>
    </source>
</evidence>
<dbReference type="PROSITE" id="PS50082">
    <property type="entry name" value="WD_REPEATS_2"/>
    <property type="match status" value="2"/>
</dbReference>
<protein>
    <recommendedName>
        <fullName evidence="5">WDR59/RTC1-like RING zinc finger domain-containing protein</fullName>
    </recommendedName>
</protein>
<dbReference type="Proteomes" id="UP000318571">
    <property type="component" value="Chromosome 7"/>
</dbReference>
<dbReference type="PROSITE" id="PS00678">
    <property type="entry name" value="WD_REPEATS_1"/>
    <property type="match status" value="1"/>
</dbReference>
<dbReference type="GO" id="GO:0035591">
    <property type="term" value="F:signaling adaptor activity"/>
    <property type="evidence" value="ECO:0007669"/>
    <property type="project" value="TreeGrafter"/>
</dbReference>
<dbReference type="InterPro" id="IPR049567">
    <property type="entry name" value="WDR59-like"/>
</dbReference>
<feature type="region of interest" description="Disordered" evidence="4">
    <location>
        <begin position="538"/>
        <end position="557"/>
    </location>
</feature>
<dbReference type="PROSITE" id="PS50294">
    <property type="entry name" value="WD_REPEATS_REGION"/>
    <property type="match status" value="2"/>
</dbReference>
<dbReference type="PANTHER" id="PTHR46170">
    <property type="entry name" value="GATOR COMPLEX PROTEIN WDR59"/>
    <property type="match status" value="1"/>
</dbReference>
<evidence type="ECO:0000313" key="7">
    <source>
        <dbReference type="Proteomes" id="UP000318571"/>
    </source>
</evidence>
<proteinExistence type="predicted"/>
<keyword evidence="1 3" id="KW-0853">WD repeat</keyword>
<reference evidence="6 7" key="1">
    <citation type="journal article" date="2018" name="Nat. Ecol. Evol.">
        <title>Genomic signatures of mitonuclear coevolution across populations of Tigriopus californicus.</title>
        <authorList>
            <person name="Barreto F.S."/>
            <person name="Watson E.T."/>
            <person name="Lima T.G."/>
            <person name="Willett C.S."/>
            <person name="Edmands S."/>
            <person name="Li W."/>
            <person name="Burton R.S."/>
        </authorList>
    </citation>
    <scope>NUCLEOTIDE SEQUENCE [LARGE SCALE GENOMIC DNA]</scope>
    <source>
        <strain evidence="6 7">San Diego</strain>
    </source>
</reference>